<evidence type="ECO:0000313" key="3">
    <source>
        <dbReference type="Proteomes" id="UP000826462"/>
    </source>
</evidence>
<dbReference type="Gene3D" id="2.60.120.10">
    <property type="entry name" value="Jelly Rolls"/>
    <property type="match status" value="1"/>
</dbReference>
<evidence type="ECO:0000259" key="1">
    <source>
        <dbReference type="Pfam" id="PF06172"/>
    </source>
</evidence>
<dbReference type="InterPro" id="IPR011051">
    <property type="entry name" value="RmlC_Cupin_sf"/>
</dbReference>
<keyword evidence="3" id="KW-1185">Reference proteome</keyword>
<protein>
    <submittedName>
        <fullName evidence="2">Cupin domain-containing protein</fullName>
    </submittedName>
</protein>
<organism evidence="2 3">
    <name type="scientific">Paraburkholderia edwinii</name>
    <dbReference type="NCBI Taxonomy" id="2861782"/>
    <lineage>
        <taxon>Bacteria</taxon>
        <taxon>Pseudomonadati</taxon>
        <taxon>Pseudomonadota</taxon>
        <taxon>Betaproteobacteria</taxon>
        <taxon>Burkholderiales</taxon>
        <taxon>Burkholderiaceae</taxon>
        <taxon>Paraburkholderia</taxon>
    </lineage>
</organism>
<feature type="domain" description="DUF985" evidence="1">
    <location>
        <begin position="10"/>
        <end position="146"/>
    </location>
</feature>
<dbReference type="CDD" id="cd06121">
    <property type="entry name" value="cupin_YML079wp"/>
    <property type="match status" value="1"/>
</dbReference>
<dbReference type="SUPFAM" id="SSF51182">
    <property type="entry name" value="RmlC-like cupins"/>
    <property type="match status" value="1"/>
</dbReference>
<name>A0ABX8UKP1_9BURK</name>
<dbReference type="PANTHER" id="PTHR33387:SF3">
    <property type="entry name" value="DUF985 DOMAIN-CONTAINING PROTEIN"/>
    <property type="match status" value="1"/>
</dbReference>
<sequence length="173" mass="19373">MPTNAHSKDELIRHFDLQPHPEGGYYRETYRAAQTIHRKENANEPRSASTAIYYMLCDGAYSRWHRLKSDELWHFYAGDPLLVRVLDRQGKLTTHRLGNALTHPDTVFQATVLGGDWFAAECEDPASFAVVGCTVAPGFEFSEFEVADVAQLQAQFPAHRDLIARLGPVEGGA</sequence>
<proteinExistence type="predicted"/>
<dbReference type="RefSeq" id="WP_219798913.1">
    <property type="nucleotide sequence ID" value="NZ_CP080095.1"/>
</dbReference>
<reference evidence="2 3" key="1">
    <citation type="submission" date="2021-07" db="EMBL/GenBank/DDBJ databases">
        <title>Paraburkholderia edwinii protects Aspergillus sp. from phenazines by acting as a toxin sponge.</title>
        <authorList>
            <person name="Dahlstrom K.M."/>
            <person name="Newman D.K."/>
        </authorList>
    </citation>
    <scope>NUCLEOTIDE SEQUENCE [LARGE SCALE GENOMIC DNA]</scope>
    <source>
        <strain evidence="2 3">Pe01</strain>
    </source>
</reference>
<dbReference type="Proteomes" id="UP000826462">
    <property type="component" value="Chromosome 1"/>
</dbReference>
<evidence type="ECO:0000313" key="2">
    <source>
        <dbReference type="EMBL" id="QYD69573.1"/>
    </source>
</evidence>
<dbReference type="Pfam" id="PF06172">
    <property type="entry name" value="Cupin_5"/>
    <property type="match status" value="1"/>
</dbReference>
<dbReference type="InterPro" id="IPR014710">
    <property type="entry name" value="RmlC-like_jellyroll"/>
</dbReference>
<dbReference type="InterPro" id="IPR009327">
    <property type="entry name" value="Cupin_DUF985"/>
</dbReference>
<gene>
    <name evidence="2" type="ORF">KZJ38_04200</name>
</gene>
<dbReference type="PANTHER" id="PTHR33387">
    <property type="entry name" value="RMLC-LIKE JELLY ROLL FOLD PROTEIN"/>
    <property type="match status" value="1"/>
</dbReference>
<accession>A0ABX8UKP1</accession>
<dbReference type="EMBL" id="CP080095">
    <property type="protein sequence ID" value="QYD69573.1"/>
    <property type="molecule type" value="Genomic_DNA"/>
</dbReference>
<dbReference type="InterPro" id="IPR039935">
    <property type="entry name" value="YML079W-like"/>
</dbReference>